<comment type="caution">
    <text evidence="2">The sequence shown here is derived from an EMBL/GenBank/DDBJ whole genome shotgun (WGS) entry which is preliminary data.</text>
</comment>
<name>A0A7I9WBL5_MYCAG</name>
<gene>
    <name evidence="2" type="ORF">MAGR_64850</name>
</gene>
<reference evidence="2 3" key="1">
    <citation type="journal article" date="2019" name="Emerg. Microbes Infect.">
        <title>Comprehensive subspecies identification of 175 nontuberculous mycobacteria species based on 7547 genomic profiles.</title>
        <authorList>
            <person name="Matsumoto Y."/>
            <person name="Kinjo T."/>
            <person name="Motooka D."/>
            <person name="Nabeya D."/>
            <person name="Jung N."/>
            <person name="Uechi K."/>
            <person name="Horii T."/>
            <person name="Iida T."/>
            <person name="Fujita J."/>
            <person name="Nakamura S."/>
        </authorList>
    </citation>
    <scope>NUCLEOTIDE SEQUENCE [LARGE SCALE GENOMIC DNA]</scope>
    <source>
        <strain evidence="2 3">JCM 6377</strain>
    </source>
</reference>
<dbReference type="EMBL" id="BLKS01000003">
    <property type="protein sequence ID" value="GFG55044.1"/>
    <property type="molecule type" value="Genomic_DNA"/>
</dbReference>
<evidence type="ECO:0000313" key="2">
    <source>
        <dbReference type="EMBL" id="GFG55044.1"/>
    </source>
</evidence>
<sequence>MAGRGGLPAPGYRTIAAYCGLDRKTVRRYVEAAQAAGLRRDDDLGAVDDALIGMVADAVRPVRPMATGGVGAASGVRGADHRLGGRTGGQRPLTVTKIHTLLARQGCGAVSNVAPIRQ</sequence>
<dbReference type="AlphaFoldDB" id="A0A7I9WBL5"/>
<evidence type="ECO:0000313" key="3">
    <source>
        <dbReference type="Proteomes" id="UP000465302"/>
    </source>
</evidence>
<protein>
    <submittedName>
        <fullName evidence="2">Uncharacterized protein</fullName>
    </submittedName>
</protein>
<feature type="region of interest" description="Disordered" evidence="1">
    <location>
        <begin position="69"/>
        <end position="91"/>
    </location>
</feature>
<evidence type="ECO:0000256" key="1">
    <source>
        <dbReference type="SAM" id="MobiDB-lite"/>
    </source>
</evidence>
<dbReference type="Proteomes" id="UP000465302">
    <property type="component" value="Unassembled WGS sequence"/>
</dbReference>
<proteinExistence type="predicted"/>
<accession>A0A7I9WBL5</accession>
<organism evidence="2 3">
    <name type="scientific">Mycolicibacterium agri</name>
    <name type="common">Mycobacterium agri</name>
    <dbReference type="NCBI Taxonomy" id="36811"/>
    <lineage>
        <taxon>Bacteria</taxon>
        <taxon>Bacillati</taxon>
        <taxon>Actinomycetota</taxon>
        <taxon>Actinomycetes</taxon>
        <taxon>Mycobacteriales</taxon>
        <taxon>Mycobacteriaceae</taxon>
        <taxon>Mycolicibacterium</taxon>
    </lineage>
</organism>